<dbReference type="Proteomes" id="UP001162834">
    <property type="component" value="Chromosome"/>
</dbReference>
<dbReference type="AlphaFoldDB" id="A0A9E6XZF2"/>
<dbReference type="Gene3D" id="3.10.20.270">
    <property type="entry name" value="TmoB-like"/>
    <property type="match status" value="1"/>
</dbReference>
<sequence length="103" mass="11072">MSDAPTGLGEARVAGAPPEGNPGILPIGFIFGDDFLVHHVNVDPEATVRDICTTAADYVSGIRVPDEGRDLRLIFKGEEQPLDALARDVGIGWLDYVEIKVSR</sequence>
<evidence type="ECO:0008006" key="4">
    <source>
        <dbReference type="Google" id="ProtNLM"/>
    </source>
</evidence>
<name>A0A9E6XZF2_9ACTN</name>
<proteinExistence type="predicted"/>
<dbReference type="KEGG" id="sbae:DSM104329_03634"/>
<dbReference type="InterPro" id="IPR036713">
    <property type="entry name" value="TmoB-like_sf"/>
</dbReference>
<organism evidence="2 3">
    <name type="scientific">Capillimicrobium parvum</name>
    <dbReference type="NCBI Taxonomy" id="2884022"/>
    <lineage>
        <taxon>Bacteria</taxon>
        <taxon>Bacillati</taxon>
        <taxon>Actinomycetota</taxon>
        <taxon>Thermoleophilia</taxon>
        <taxon>Solirubrobacterales</taxon>
        <taxon>Capillimicrobiaceae</taxon>
        <taxon>Capillimicrobium</taxon>
    </lineage>
</organism>
<accession>A0A9E6XZF2</accession>
<evidence type="ECO:0000313" key="3">
    <source>
        <dbReference type="Proteomes" id="UP001162834"/>
    </source>
</evidence>
<dbReference type="SUPFAM" id="SSF110814">
    <property type="entry name" value="TmoB-like"/>
    <property type="match status" value="1"/>
</dbReference>
<reference evidence="2" key="1">
    <citation type="journal article" date="2022" name="Int. J. Syst. Evol. Microbiol.">
        <title>Pseudomonas aegrilactucae sp. nov. and Pseudomonas morbosilactucae sp. nov., pathogens causing bacterial rot of lettuce in Japan.</title>
        <authorList>
            <person name="Sawada H."/>
            <person name="Fujikawa T."/>
            <person name="Satou M."/>
        </authorList>
    </citation>
    <scope>NUCLEOTIDE SEQUENCE</scope>
    <source>
        <strain evidence="2">0166_1</strain>
    </source>
</reference>
<evidence type="ECO:0000313" key="2">
    <source>
        <dbReference type="EMBL" id="UGS37219.1"/>
    </source>
</evidence>
<dbReference type="EMBL" id="CP087164">
    <property type="protein sequence ID" value="UGS37219.1"/>
    <property type="molecule type" value="Genomic_DNA"/>
</dbReference>
<gene>
    <name evidence="2" type="ORF">DSM104329_03634</name>
</gene>
<keyword evidence="3" id="KW-1185">Reference proteome</keyword>
<dbReference type="InterPro" id="IPR009355">
    <property type="entry name" value="Toluene_mOase_B"/>
</dbReference>
<dbReference type="Pfam" id="PF06234">
    <property type="entry name" value="TmoB"/>
    <property type="match status" value="1"/>
</dbReference>
<dbReference type="RefSeq" id="WP_259311274.1">
    <property type="nucleotide sequence ID" value="NZ_CP087164.1"/>
</dbReference>
<feature type="region of interest" description="Disordered" evidence="1">
    <location>
        <begin position="1"/>
        <end position="20"/>
    </location>
</feature>
<protein>
    <recommendedName>
        <fullName evidence="4">Toluene monooxygenase</fullName>
    </recommendedName>
</protein>
<evidence type="ECO:0000256" key="1">
    <source>
        <dbReference type="SAM" id="MobiDB-lite"/>
    </source>
</evidence>